<reference evidence="1 2" key="1">
    <citation type="journal article" date="2014" name="Curr. Biol.">
        <title>The genome of the clonal raider ant Cerapachys biroi.</title>
        <authorList>
            <person name="Oxley P.R."/>
            <person name="Ji L."/>
            <person name="Fetter-Pruneda I."/>
            <person name="McKenzie S.K."/>
            <person name="Li C."/>
            <person name="Hu H."/>
            <person name="Zhang G."/>
            <person name="Kronauer D.J."/>
        </authorList>
    </citation>
    <scope>NUCLEOTIDE SEQUENCE [LARGE SCALE GENOMIC DNA]</scope>
</reference>
<dbReference type="AlphaFoldDB" id="A0A026WAI5"/>
<dbReference type="EMBL" id="KK107295">
    <property type="protein sequence ID" value="EZA53070.1"/>
    <property type="molecule type" value="Genomic_DNA"/>
</dbReference>
<gene>
    <name evidence="1" type="ORF">X777_07248</name>
</gene>
<proteinExistence type="predicted"/>
<keyword evidence="2" id="KW-1185">Reference proteome</keyword>
<protein>
    <submittedName>
        <fullName evidence="1">Uncharacterized protein</fullName>
    </submittedName>
</protein>
<sequence>MDLNDHTYESNNGVLLDVGITVRIGSRADGVHARVYETRSGKSRDRTAEISRDGLRAPIRANVARDNSRQI</sequence>
<dbReference type="Proteomes" id="UP000053097">
    <property type="component" value="Unassembled WGS sequence"/>
</dbReference>
<accession>A0A026WAI5</accession>
<evidence type="ECO:0000313" key="1">
    <source>
        <dbReference type="EMBL" id="EZA53070.1"/>
    </source>
</evidence>
<organism evidence="1 2">
    <name type="scientific">Ooceraea biroi</name>
    <name type="common">Clonal raider ant</name>
    <name type="synonym">Cerapachys biroi</name>
    <dbReference type="NCBI Taxonomy" id="2015173"/>
    <lineage>
        <taxon>Eukaryota</taxon>
        <taxon>Metazoa</taxon>
        <taxon>Ecdysozoa</taxon>
        <taxon>Arthropoda</taxon>
        <taxon>Hexapoda</taxon>
        <taxon>Insecta</taxon>
        <taxon>Pterygota</taxon>
        <taxon>Neoptera</taxon>
        <taxon>Endopterygota</taxon>
        <taxon>Hymenoptera</taxon>
        <taxon>Apocrita</taxon>
        <taxon>Aculeata</taxon>
        <taxon>Formicoidea</taxon>
        <taxon>Formicidae</taxon>
        <taxon>Dorylinae</taxon>
        <taxon>Ooceraea</taxon>
    </lineage>
</organism>
<evidence type="ECO:0000313" key="2">
    <source>
        <dbReference type="Proteomes" id="UP000053097"/>
    </source>
</evidence>
<name>A0A026WAI5_OOCBI</name>